<keyword evidence="3" id="KW-1185">Reference proteome</keyword>
<feature type="transmembrane region" description="Helical" evidence="1">
    <location>
        <begin position="6"/>
        <end position="28"/>
    </location>
</feature>
<dbReference type="EMBL" id="JAEHOC010000004">
    <property type="protein sequence ID" value="KAG2442886.1"/>
    <property type="molecule type" value="Genomic_DNA"/>
</dbReference>
<evidence type="ECO:0000313" key="3">
    <source>
        <dbReference type="Proteomes" id="UP000650467"/>
    </source>
</evidence>
<dbReference type="OrthoDB" id="557195at2759"/>
<organism evidence="2 3">
    <name type="scientific">Chlamydomonas incerta</name>
    <dbReference type="NCBI Taxonomy" id="51695"/>
    <lineage>
        <taxon>Eukaryota</taxon>
        <taxon>Viridiplantae</taxon>
        <taxon>Chlorophyta</taxon>
        <taxon>core chlorophytes</taxon>
        <taxon>Chlorophyceae</taxon>
        <taxon>CS clade</taxon>
        <taxon>Chlamydomonadales</taxon>
        <taxon>Chlamydomonadaceae</taxon>
        <taxon>Chlamydomonas</taxon>
    </lineage>
</organism>
<proteinExistence type="predicted"/>
<dbReference type="AlphaFoldDB" id="A0A835W9X0"/>
<protein>
    <submittedName>
        <fullName evidence="2">Uncharacterized protein</fullName>
    </submittedName>
</protein>
<evidence type="ECO:0000313" key="2">
    <source>
        <dbReference type="EMBL" id="KAG2442886.1"/>
    </source>
</evidence>
<gene>
    <name evidence="2" type="ORF">HXX76_002965</name>
</gene>
<reference evidence="2" key="1">
    <citation type="journal article" date="2020" name="bioRxiv">
        <title>Comparative genomics of Chlamydomonas.</title>
        <authorList>
            <person name="Craig R.J."/>
            <person name="Hasan A.R."/>
            <person name="Ness R.W."/>
            <person name="Keightley P.D."/>
        </authorList>
    </citation>
    <scope>NUCLEOTIDE SEQUENCE</scope>
    <source>
        <strain evidence="2">SAG 7.73</strain>
    </source>
</reference>
<keyword evidence="1" id="KW-0472">Membrane</keyword>
<evidence type="ECO:0000256" key="1">
    <source>
        <dbReference type="SAM" id="Phobius"/>
    </source>
</evidence>
<dbReference type="Proteomes" id="UP000650467">
    <property type="component" value="Unassembled WGS sequence"/>
</dbReference>
<sequence length="202" mass="21237">MDRMSFNVAVILIVVTMFTITFIWINIATRLLMCEGEKPHAAPQRCVVRTPPHADDADDAATSITAATTGGSADAAASAATIVGTEQQSAPAPEPLPCINRVPPFFKTMALSLIKAAGGLQLQFSSAREGQLVVRGSGIEDAEDHLGVVTAVGDGVPGMPEVTIRWCRTGRLTKVDLQSGRVYRVRVAVMDVAVDDVAAGPP</sequence>
<comment type="caution">
    <text evidence="2">The sequence shown here is derived from an EMBL/GenBank/DDBJ whole genome shotgun (WGS) entry which is preliminary data.</text>
</comment>
<keyword evidence="1" id="KW-1133">Transmembrane helix</keyword>
<keyword evidence="1" id="KW-0812">Transmembrane</keyword>
<name>A0A835W9X0_CHLIN</name>
<accession>A0A835W9X0</accession>